<comment type="caution">
    <text evidence="3">The sequence shown here is derived from an EMBL/GenBank/DDBJ whole genome shotgun (WGS) entry which is preliminary data.</text>
</comment>
<dbReference type="OrthoDB" id="1081752at2"/>
<dbReference type="HOGENOM" id="CLU_072746_3_0_10"/>
<organism evidence="3 4">
    <name type="scientific">Segatella maculosa OT 289</name>
    <dbReference type="NCBI Taxonomy" id="999422"/>
    <lineage>
        <taxon>Bacteria</taxon>
        <taxon>Pseudomonadati</taxon>
        <taxon>Bacteroidota</taxon>
        <taxon>Bacteroidia</taxon>
        <taxon>Bacteroidales</taxon>
        <taxon>Prevotellaceae</taxon>
        <taxon>Segatella</taxon>
    </lineage>
</organism>
<evidence type="ECO:0000256" key="1">
    <source>
        <dbReference type="SAM" id="SignalP"/>
    </source>
</evidence>
<dbReference type="InterPro" id="IPR021255">
    <property type="entry name" value="DUF2807"/>
</dbReference>
<reference evidence="3 4" key="1">
    <citation type="submission" date="2011-12" db="EMBL/GenBank/DDBJ databases">
        <title>The Genome Sequence of Prevotella maculosa OT 289.</title>
        <authorList>
            <consortium name="The Broad Institute Genome Sequencing Platform"/>
            <person name="Earl A."/>
            <person name="Ward D."/>
            <person name="Feldgarden M."/>
            <person name="Gevers D."/>
            <person name="Izard J."/>
            <person name="Blanton J.M."/>
            <person name="Mathney J."/>
            <person name="Tanner A.C."/>
            <person name="Dewhirst F.E."/>
            <person name="Young S.K."/>
            <person name="Zeng Q."/>
            <person name="Gargeya S."/>
            <person name="Fitzgerald M."/>
            <person name="Haas B."/>
            <person name="Abouelleil A."/>
            <person name="Alvarado L."/>
            <person name="Arachchi H.M."/>
            <person name="Berlin A."/>
            <person name="Chapman S.B."/>
            <person name="Gearin G."/>
            <person name="Goldberg J."/>
            <person name="Griggs A."/>
            <person name="Gujja S."/>
            <person name="Hansen M."/>
            <person name="Heiman D."/>
            <person name="Howarth C."/>
            <person name="Larimer J."/>
            <person name="Lui A."/>
            <person name="MacDonald P.J.P."/>
            <person name="McCowen C."/>
            <person name="Montmayeur A."/>
            <person name="Murphy C."/>
            <person name="Neiman D."/>
            <person name="Pearson M."/>
            <person name="Priest M."/>
            <person name="Roberts A."/>
            <person name="Saif S."/>
            <person name="Shea T."/>
            <person name="Sisk P."/>
            <person name="Stolte C."/>
            <person name="Sykes S."/>
            <person name="Wortman J."/>
            <person name="Nusbaum C."/>
            <person name="Birren B."/>
        </authorList>
    </citation>
    <scope>NUCLEOTIDE SEQUENCE [LARGE SCALE GENOMIC DNA]</scope>
    <source>
        <strain evidence="3 4">OT 289</strain>
    </source>
</reference>
<dbReference type="Pfam" id="PF10988">
    <property type="entry name" value="DUF2807"/>
    <property type="match status" value="1"/>
</dbReference>
<keyword evidence="1" id="KW-0732">Signal</keyword>
<dbReference type="Proteomes" id="UP000003167">
    <property type="component" value="Unassembled WGS sequence"/>
</dbReference>
<proteinExistence type="predicted"/>
<protein>
    <recommendedName>
        <fullName evidence="2">Putative auto-transporter adhesin head GIN domain-containing protein</fullName>
    </recommendedName>
</protein>
<evidence type="ECO:0000259" key="2">
    <source>
        <dbReference type="Pfam" id="PF10988"/>
    </source>
</evidence>
<name>H1HPX4_9BACT</name>
<dbReference type="RefSeq" id="WP_008566297.1">
    <property type="nucleotide sequence ID" value="NZ_JH594509.1"/>
</dbReference>
<accession>H1HPX4</accession>
<evidence type="ECO:0000313" key="4">
    <source>
        <dbReference type="Proteomes" id="UP000003167"/>
    </source>
</evidence>
<dbReference type="PROSITE" id="PS51257">
    <property type="entry name" value="PROKAR_LIPOPROTEIN"/>
    <property type="match status" value="1"/>
</dbReference>
<sequence>MKRFSLFLLSVFGFISLSACHVNSSDVRALTGRSSGPSVTRLLNAKYFSEIEADMVGSIVYTQSDSLSIRLVGPKSEVERMRVSFIGEELHITMDKGMKRAFPFTKRRGVDVYVSGPDLVKIDIEGVVDFKAKKIDTDRLEASVDGVGDIQIDSLICDHFKGSVDGTGDLRVGYLEALSVNASLDGTGDIKLTMVKVPNVKLEIDGTGDIRAHMKDCGTVKTMVDGTGNIELKGTCKHWIRYKDDDDKRPQERYNVNIK</sequence>
<gene>
    <name evidence="3" type="ORF">HMPREF9944_02299</name>
</gene>
<feature type="chain" id="PRO_5003550244" description="Putative auto-transporter adhesin head GIN domain-containing protein" evidence="1">
    <location>
        <begin position="20"/>
        <end position="259"/>
    </location>
</feature>
<dbReference type="EMBL" id="AGEK01000037">
    <property type="protein sequence ID" value="EHO67198.1"/>
    <property type="molecule type" value="Genomic_DNA"/>
</dbReference>
<feature type="domain" description="Putative auto-transporter adhesin head GIN" evidence="2">
    <location>
        <begin position="48"/>
        <end position="235"/>
    </location>
</feature>
<feature type="signal peptide" evidence="1">
    <location>
        <begin position="1"/>
        <end position="19"/>
    </location>
</feature>
<dbReference type="PATRIC" id="fig|999422.3.peg.2327"/>
<dbReference type="AlphaFoldDB" id="H1HPX4"/>
<keyword evidence="4" id="KW-1185">Reference proteome</keyword>
<dbReference type="STRING" id="999422.HMPREF9944_02299"/>
<evidence type="ECO:0000313" key="3">
    <source>
        <dbReference type="EMBL" id="EHO67198.1"/>
    </source>
</evidence>
<dbReference type="Gene3D" id="2.160.20.120">
    <property type="match status" value="1"/>
</dbReference>